<protein>
    <recommendedName>
        <fullName evidence="4">LTXXQ motif family protein</fullName>
    </recommendedName>
</protein>
<evidence type="ECO:0008006" key="4">
    <source>
        <dbReference type="Google" id="ProtNLM"/>
    </source>
</evidence>
<evidence type="ECO:0000313" key="3">
    <source>
        <dbReference type="Proteomes" id="UP000620064"/>
    </source>
</evidence>
<feature type="chain" id="PRO_5045322749" description="LTXXQ motif family protein" evidence="1">
    <location>
        <begin position="21"/>
        <end position="175"/>
    </location>
</feature>
<proteinExistence type="predicted"/>
<keyword evidence="3" id="KW-1185">Reference proteome</keyword>
<reference evidence="3" key="1">
    <citation type="journal article" date="2019" name="Int. J. Syst. Evol. Microbiol.">
        <title>The Global Catalogue of Microorganisms (GCM) 10K type strain sequencing project: providing services to taxonomists for standard genome sequencing and annotation.</title>
        <authorList>
            <consortium name="The Broad Institute Genomics Platform"/>
            <consortium name="The Broad Institute Genome Sequencing Center for Infectious Disease"/>
            <person name="Wu L."/>
            <person name="Ma J."/>
        </authorList>
    </citation>
    <scope>NUCLEOTIDE SEQUENCE [LARGE SCALE GENOMIC DNA]</scope>
    <source>
        <strain evidence="3">CGMCC 1.7656</strain>
    </source>
</reference>
<comment type="caution">
    <text evidence="2">The sequence shown here is derived from an EMBL/GenBank/DDBJ whole genome shotgun (WGS) entry which is preliminary data.</text>
</comment>
<sequence>MMKNTIYTLFLLIFFVTTKAQETPRPDFKNMSQEQRREYIKNLSPEQRMKLMHDAAAMMTIRNLQVPAEKQEAFKKLLFEYGQSQKAIKDKFKNNNVSEFDLSDAEAKKLLDQSFDLGQQLLNNRKVYAEKFLKILTPQQVLKLFKQEGKMREKLMERRDKMGPPPGRGPMIDVQ</sequence>
<feature type="signal peptide" evidence="1">
    <location>
        <begin position="1"/>
        <end position="20"/>
    </location>
</feature>
<dbReference type="Proteomes" id="UP000620064">
    <property type="component" value="Unassembled WGS sequence"/>
</dbReference>
<organism evidence="2 3">
    <name type="scientific">Cloacibacterium rupense</name>
    <dbReference type="NCBI Taxonomy" id="517423"/>
    <lineage>
        <taxon>Bacteria</taxon>
        <taxon>Pseudomonadati</taxon>
        <taxon>Bacteroidota</taxon>
        <taxon>Flavobacteriia</taxon>
        <taxon>Flavobacteriales</taxon>
        <taxon>Weeksellaceae</taxon>
    </lineage>
</organism>
<dbReference type="RefSeq" id="WP_188617248.1">
    <property type="nucleotide sequence ID" value="NZ_BMLV01000002.1"/>
</dbReference>
<name>A0ABQ2NJB3_9FLAO</name>
<evidence type="ECO:0000256" key="1">
    <source>
        <dbReference type="SAM" id="SignalP"/>
    </source>
</evidence>
<evidence type="ECO:0000313" key="2">
    <source>
        <dbReference type="EMBL" id="GGP03638.1"/>
    </source>
</evidence>
<keyword evidence="1" id="KW-0732">Signal</keyword>
<gene>
    <name evidence="2" type="ORF">GCM10010992_12830</name>
</gene>
<dbReference type="EMBL" id="BMLV01000002">
    <property type="protein sequence ID" value="GGP03638.1"/>
    <property type="molecule type" value="Genomic_DNA"/>
</dbReference>
<accession>A0ABQ2NJB3</accession>